<sequence>MITIIKYTFKEMLKKRAFLLVFILSLLYLSIYAFGLSRIFERPSDSIYDIIFQSEILSAGLFFANFIVAFLVVLTSVNAISGEIESGTIYSILSKPIKRYELVLGKFIGLSIMIVLYSSIMFLSVVGLNIWFGSKISFGWDNILKGLFFFDLGPIVFLALIIASSSIFSTINTGIIAIMAYGIALVGGVLEQIGTAIQQSQVSAFGLKSGESLINAGIITSLILPTDVIYRKMTAELLTQSSGISFMMTQGLFGGMSQPSIYMFIYIFFYVVFLLYYGVKRFSQRDL</sequence>
<name>A0A0F5PJC0_9THEO</name>
<reference evidence="2 3" key="2">
    <citation type="journal article" date="2015" name="BMC Genomics">
        <title>Analysis of three genomes within the thermophilic bacterial species Caldanaerobacter subterraneus with a focus on carbon monoxide dehydrogenase evolution and hydrolase diversity.</title>
        <authorList>
            <person name="Sant'Anna F.H."/>
            <person name="Lebedinsky A.V."/>
            <person name="Sokolova T.G."/>
            <person name="Robb F.T."/>
            <person name="Gonzalez J.M."/>
        </authorList>
    </citation>
    <scope>NUCLEOTIDE SEQUENCE [LARGE SCALE GENOMIC DNA]</scope>
    <source>
        <strain evidence="2 3">DSM 12653</strain>
    </source>
</reference>
<reference evidence="3" key="3">
    <citation type="submission" date="2015-02" db="EMBL/GenBank/DDBJ databases">
        <title>Genome analysis of three genomes within the thermophilic hydrogenogenic bacterial species Caldanaerobacter subterraneus.</title>
        <authorList>
            <person name="Sant'Anna F.H."/>
            <person name="Lebedinsky A."/>
            <person name="Sokolova T."/>
            <person name="Robb F.T."/>
            <person name="Gonzalez J.M."/>
        </authorList>
    </citation>
    <scope>NUCLEOTIDE SEQUENCE [LARGE SCALE GENOMIC DNA]</scope>
    <source>
        <strain evidence="3">DSM 12653</strain>
    </source>
</reference>
<dbReference type="EMBL" id="ABXP02000115">
    <property type="protein sequence ID" value="KKC28747.1"/>
    <property type="molecule type" value="Genomic_DNA"/>
</dbReference>
<organism evidence="2 3">
    <name type="scientific">Caldanaerobacter subterraneus subsp. pacificus DSM 12653</name>
    <dbReference type="NCBI Taxonomy" id="391606"/>
    <lineage>
        <taxon>Bacteria</taxon>
        <taxon>Bacillati</taxon>
        <taxon>Bacillota</taxon>
        <taxon>Clostridia</taxon>
        <taxon>Thermoanaerobacterales</taxon>
        <taxon>Thermoanaerobacteraceae</taxon>
        <taxon>Caldanaerobacter</taxon>
    </lineage>
</organism>
<dbReference type="RefSeq" id="WP_043883766.1">
    <property type="nucleotide sequence ID" value="NZ_ABXP02000115.1"/>
</dbReference>
<dbReference type="GO" id="GO:0140359">
    <property type="term" value="F:ABC-type transporter activity"/>
    <property type="evidence" value="ECO:0007669"/>
    <property type="project" value="InterPro"/>
</dbReference>
<keyword evidence="1" id="KW-1133">Transmembrane helix</keyword>
<dbReference type="Pfam" id="PF12679">
    <property type="entry name" value="ABC2_membrane_2"/>
    <property type="match status" value="1"/>
</dbReference>
<feature type="transmembrane region" description="Helical" evidence="1">
    <location>
        <begin position="261"/>
        <end position="279"/>
    </location>
</feature>
<reference evidence="2 3" key="1">
    <citation type="submission" date="2008-07" db="EMBL/GenBank/DDBJ databases">
        <authorList>
            <person name="Gonzalez J."/>
            <person name="Sokolova T."/>
            <person name="Ferriera S."/>
            <person name="Johnson J."/>
            <person name="Kravitz S."/>
            <person name="Beeson K."/>
            <person name="Sutton G."/>
            <person name="Rogers Y.-H."/>
            <person name="Friedman R."/>
            <person name="Frazier M."/>
            <person name="Venter J.C."/>
        </authorList>
    </citation>
    <scope>NUCLEOTIDE SEQUENCE [LARGE SCALE GENOMIC DNA]</scope>
    <source>
        <strain evidence="2 3">DSM 12653</strain>
    </source>
</reference>
<gene>
    <name evidence="2" type="ORF">CDSM653_02129</name>
</gene>
<feature type="transmembrane region" description="Helical" evidence="1">
    <location>
        <begin position="17"/>
        <end position="36"/>
    </location>
</feature>
<feature type="transmembrane region" description="Helical" evidence="1">
    <location>
        <begin position="56"/>
        <end position="81"/>
    </location>
</feature>
<keyword evidence="1" id="KW-0812">Transmembrane</keyword>
<keyword evidence="1" id="KW-0472">Membrane</keyword>
<accession>A0A0F5PJC0</accession>
<dbReference type="PANTHER" id="PTHR43471">
    <property type="entry name" value="ABC TRANSPORTER PERMEASE"/>
    <property type="match status" value="1"/>
</dbReference>
<feature type="transmembrane region" description="Helical" evidence="1">
    <location>
        <begin position="102"/>
        <end position="131"/>
    </location>
</feature>
<evidence type="ECO:0000313" key="3">
    <source>
        <dbReference type="Proteomes" id="UP000010146"/>
    </source>
</evidence>
<feature type="transmembrane region" description="Helical" evidence="1">
    <location>
        <begin position="143"/>
        <end position="163"/>
    </location>
</feature>
<proteinExistence type="predicted"/>
<evidence type="ECO:0000313" key="2">
    <source>
        <dbReference type="EMBL" id="KKC28747.1"/>
    </source>
</evidence>
<feature type="transmembrane region" description="Helical" evidence="1">
    <location>
        <begin position="175"/>
        <end position="193"/>
    </location>
</feature>
<dbReference type="Proteomes" id="UP000010146">
    <property type="component" value="Unassembled WGS sequence"/>
</dbReference>
<evidence type="ECO:0000256" key="1">
    <source>
        <dbReference type="SAM" id="Phobius"/>
    </source>
</evidence>
<comment type="caution">
    <text evidence="2">The sequence shown here is derived from an EMBL/GenBank/DDBJ whole genome shotgun (WGS) entry which is preliminary data.</text>
</comment>
<dbReference type="GO" id="GO:0005886">
    <property type="term" value="C:plasma membrane"/>
    <property type="evidence" value="ECO:0007669"/>
    <property type="project" value="UniProtKB-SubCell"/>
</dbReference>
<dbReference type="AlphaFoldDB" id="A0A0F5PJC0"/>
<protein>
    <submittedName>
        <fullName evidence="2">ABC-type transport system involved in multi-copper enzyme maturation, permease component</fullName>
    </submittedName>
</protein>